<dbReference type="PROSITE" id="PS51340">
    <property type="entry name" value="MOSC"/>
    <property type="match status" value="1"/>
</dbReference>
<gene>
    <name evidence="2" type="ORF">DFP79_2699</name>
</gene>
<feature type="domain" description="MOSC" evidence="1">
    <location>
        <begin position="110"/>
        <end position="265"/>
    </location>
</feature>
<dbReference type="PANTHER" id="PTHR14237">
    <property type="entry name" value="MOLYBDOPTERIN COFACTOR SULFURASE MOSC"/>
    <property type="match status" value="1"/>
</dbReference>
<evidence type="ECO:0000259" key="1">
    <source>
        <dbReference type="PROSITE" id="PS51340"/>
    </source>
</evidence>
<dbReference type="InterPro" id="IPR005303">
    <property type="entry name" value="MOCOS_middle"/>
</dbReference>
<dbReference type="PANTHER" id="PTHR14237:SF19">
    <property type="entry name" value="MITOCHONDRIAL AMIDOXIME REDUCING COMPONENT 1"/>
    <property type="match status" value="1"/>
</dbReference>
<evidence type="ECO:0000313" key="2">
    <source>
        <dbReference type="EMBL" id="TDO96928.1"/>
    </source>
</evidence>
<dbReference type="InterPro" id="IPR005302">
    <property type="entry name" value="MoCF_Sase_C"/>
</dbReference>
<dbReference type="GO" id="GO:0030151">
    <property type="term" value="F:molybdenum ion binding"/>
    <property type="evidence" value="ECO:0007669"/>
    <property type="project" value="InterPro"/>
</dbReference>
<dbReference type="SUPFAM" id="SSF50800">
    <property type="entry name" value="PK beta-barrel domain-like"/>
    <property type="match status" value="1"/>
</dbReference>
<accession>A0A4R6M6C4</accession>
<reference evidence="2 3" key="1">
    <citation type="submission" date="2019-03" db="EMBL/GenBank/DDBJ databases">
        <title>Genomic Encyclopedia of Type Strains, Phase III (KMG-III): the genomes of soil and plant-associated and newly described type strains.</title>
        <authorList>
            <person name="Whitman W."/>
        </authorList>
    </citation>
    <scope>NUCLEOTIDE SEQUENCE [LARGE SCALE GENOMIC DNA]</scope>
    <source>
        <strain evidence="2 3">CECT 7378</strain>
    </source>
</reference>
<dbReference type="Pfam" id="PF03473">
    <property type="entry name" value="MOSC"/>
    <property type="match status" value="1"/>
</dbReference>
<dbReference type="Pfam" id="PF03476">
    <property type="entry name" value="MOSC_N"/>
    <property type="match status" value="1"/>
</dbReference>
<dbReference type="OrthoDB" id="581532at2"/>
<protein>
    <recommendedName>
        <fullName evidence="1">MOSC domain-containing protein</fullName>
    </recommendedName>
</protein>
<comment type="caution">
    <text evidence="2">The sequence shown here is derived from an EMBL/GenBank/DDBJ whole genome shotgun (WGS) entry which is preliminary data.</text>
</comment>
<dbReference type="RefSeq" id="WP_133504421.1">
    <property type="nucleotide sequence ID" value="NZ_SNXC01000013.1"/>
</dbReference>
<dbReference type="Proteomes" id="UP000294656">
    <property type="component" value="Unassembled WGS sequence"/>
</dbReference>
<dbReference type="SUPFAM" id="SSF141673">
    <property type="entry name" value="MOSC N-terminal domain-like"/>
    <property type="match status" value="1"/>
</dbReference>
<dbReference type="GO" id="GO:0030170">
    <property type="term" value="F:pyridoxal phosphate binding"/>
    <property type="evidence" value="ECO:0007669"/>
    <property type="project" value="InterPro"/>
</dbReference>
<name>A0A4R6M6C4_9GAMM</name>
<organism evidence="2 3">
    <name type="scientific">Marinomonas balearica</name>
    <dbReference type="NCBI Taxonomy" id="491947"/>
    <lineage>
        <taxon>Bacteria</taxon>
        <taxon>Pseudomonadati</taxon>
        <taxon>Pseudomonadota</taxon>
        <taxon>Gammaproteobacteria</taxon>
        <taxon>Oceanospirillales</taxon>
        <taxon>Oceanospirillaceae</taxon>
        <taxon>Marinomonas</taxon>
    </lineage>
</organism>
<dbReference type="AlphaFoldDB" id="A0A4R6M6C4"/>
<sequence length="277" mass="31594">MIKLESLAIYPVKSIKGIPLHSSRVNLSGLAYDRRYLLCDENGKMITARTHPTLTLVHPVVHDNGSITLTHPKMDSELELRTASFEKTYMSTEIWKTQVKGQKTTEHADQWFSQLLSLQVHLLFFGDESKRVTSRRPNSPVGFADGYPFLLTNTASLEELNRTTEITVDMRRFRPNIVVSGITPFEEDSWKIIRIGDVQFENVKPCIRCSFTTIDPDTSDKNSFAEPLRTLAKFRKLEKKGVTFGVNLIALNEGIIKQGDQIEVIEYKTPEVYTDKR</sequence>
<dbReference type="InterPro" id="IPR011037">
    <property type="entry name" value="Pyrv_Knase-like_insert_dom_sf"/>
</dbReference>
<evidence type="ECO:0000313" key="3">
    <source>
        <dbReference type="Proteomes" id="UP000294656"/>
    </source>
</evidence>
<dbReference type="GO" id="GO:0003824">
    <property type="term" value="F:catalytic activity"/>
    <property type="evidence" value="ECO:0007669"/>
    <property type="project" value="InterPro"/>
</dbReference>
<dbReference type="EMBL" id="SNXC01000013">
    <property type="protein sequence ID" value="TDO96928.1"/>
    <property type="molecule type" value="Genomic_DNA"/>
</dbReference>
<keyword evidence="3" id="KW-1185">Reference proteome</keyword>
<proteinExistence type="predicted"/>